<dbReference type="EMBL" id="JAEUBE010000158">
    <property type="protein sequence ID" value="KAH3668751.1"/>
    <property type="molecule type" value="Genomic_DNA"/>
</dbReference>
<sequence>MFGKKELSTVQESESEHAPPRLLRTKKSKLLARFKDVDGDEEQWEQIEPVDFKQRLSERKEHRDTFVSRSQSTQSISSGFSSVSAESSQFVESDTEHSDYADDFDDLEPDLNLAQKLELRRQQAEKLAELTRRTSRLYLDEADEPDNGTFHRLKVVSPKKLRAKSSMPVLAGNTGRKSIRKSSSSMDIPKSGFSRSLHRTMSSMNIVPQPRTLRYSSDLDDIDAFPEDLTITLSDYKKLKRKSRALDLSMYAEQDTRPRRPQYADPTVTNSTRLTKEGKLKMIRSMGRNRGQHTMGGMVYDPEKMKWRGNEQDLSLFEMSTSTRPSSMKSSLQRSKSSKNLQVVGNMVYDTDQLRWVSMTGKYEDDPFDNFDDTITEMPKRGKPARAAPKSTHAEHFQISDGMYKAWKVENERWGRKVGSWFPADNEGFAYCYELKTILNEN</sequence>
<dbReference type="AlphaFoldDB" id="A0A9P8T889"/>
<dbReference type="InterPro" id="IPR034586">
    <property type="entry name" value="Bfa1/Byr4"/>
</dbReference>
<dbReference type="PANTHER" id="PTHR35140:SF1">
    <property type="entry name" value="MITOTIC CHECK POINT PROTEIN BFA1"/>
    <property type="match status" value="1"/>
</dbReference>
<feature type="region of interest" description="Disordered" evidence="1">
    <location>
        <begin position="1"/>
        <end position="22"/>
    </location>
</feature>
<dbReference type="GO" id="GO:1990334">
    <property type="term" value="C:Bfa1-Bub2 complex"/>
    <property type="evidence" value="ECO:0007669"/>
    <property type="project" value="InterPro"/>
</dbReference>
<dbReference type="Proteomes" id="UP000769157">
    <property type="component" value="Unassembled WGS sequence"/>
</dbReference>
<comment type="caution">
    <text evidence="2">The sequence shown here is derived from an EMBL/GenBank/DDBJ whole genome shotgun (WGS) entry which is preliminary data.</text>
</comment>
<dbReference type="GO" id="GO:0044732">
    <property type="term" value="C:mitotic spindle pole body"/>
    <property type="evidence" value="ECO:0007669"/>
    <property type="project" value="TreeGrafter"/>
</dbReference>
<feature type="compositionally biased region" description="Low complexity" evidence="1">
    <location>
        <begin position="67"/>
        <end position="92"/>
    </location>
</feature>
<proteinExistence type="predicted"/>
<feature type="compositionally biased region" description="Basic and acidic residues" evidence="1">
    <location>
        <begin position="50"/>
        <end position="66"/>
    </location>
</feature>
<dbReference type="GO" id="GO:0005096">
    <property type="term" value="F:GTPase activator activity"/>
    <property type="evidence" value="ECO:0007669"/>
    <property type="project" value="InterPro"/>
</dbReference>
<dbReference type="GO" id="GO:0031578">
    <property type="term" value="P:mitotic spindle orientation checkpoint signaling"/>
    <property type="evidence" value="ECO:0007669"/>
    <property type="project" value="TreeGrafter"/>
</dbReference>
<gene>
    <name evidence="2" type="ORF">OGAPHI_002506</name>
</gene>
<organism evidence="2 3">
    <name type="scientific">Ogataea philodendri</name>
    <dbReference type="NCBI Taxonomy" id="1378263"/>
    <lineage>
        <taxon>Eukaryota</taxon>
        <taxon>Fungi</taxon>
        <taxon>Dikarya</taxon>
        <taxon>Ascomycota</taxon>
        <taxon>Saccharomycotina</taxon>
        <taxon>Pichiomycetes</taxon>
        <taxon>Pichiales</taxon>
        <taxon>Pichiaceae</taxon>
        <taxon>Ogataea</taxon>
    </lineage>
</organism>
<evidence type="ECO:0000313" key="3">
    <source>
        <dbReference type="Proteomes" id="UP000769157"/>
    </source>
</evidence>
<dbReference type="RefSeq" id="XP_046063165.1">
    <property type="nucleotide sequence ID" value="XM_046203383.1"/>
</dbReference>
<feature type="region of interest" description="Disordered" evidence="1">
    <location>
        <begin position="169"/>
        <end position="194"/>
    </location>
</feature>
<reference evidence="2" key="1">
    <citation type="journal article" date="2021" name="Open Biol.">
        <title>Shared evolutionary footprints suggest mitochondrial oxidative damage underlies multiple complex I losses in fungi.</title>
        <authorList>
            <person name="Schikora-Tamarit M.A."/>
            <person name="Marcet-Houben M."/>
            <person name="Nosek J."/>
            <person name="Gabaldon T."/>
        </authorList>
    </citation>
    <scope>NUCLEOTIDE SEQUENCE</scope>
    <source>
        <strain evidence="2">CBS6075</strain>
    </source>
</reference>
<accession>A0A9P8T889</accession>
<protein>
    <submittedName>
        <fullName evidence="2">Uncharacterized protein</fullName>
    </submittedName>
</protein>
<keyword evidence="3" id="KW-1185">Reference proteome</keyword>
<name>A0A9P8T889_9ASCO</name>
<dbReference type="OrthoDB" id="19159at2759"/>
<dbReference type="GeneID" id="70234473"/>
<evidence type="ECO:0000256" key="1">
    <source>
        <dbReference type="SAM" id="MobiDB-lite"/>
    </source>
</evidence>
<evidence type="ECO:0000313" key="2">
    <source>
        <dbReference type="EMBL" id="KAH3668751.1"/>
    </source>
</evidence>
<reference evidence="2" key="2">
    <citation type="submission" date="2021-01" db="EMBL/GenBank/DDBJ databases">
        <authorList>
            <person name="Schikora-Tamarit M.A."/>
        </authorList>
    </citation>
    <scope>NUCLEOTIDE SEQUENCE</scope>
    <source>
        <strain evidence="2">CBS6075</strain>
    </source>
</reference>
<feature type="region of interest" description="Disordered" evidence="1">
    <location>
        <begin position="37"/>
        <end position="103"/>
    </location>
</feature>
<dbReference type="PANTHER" id="PTHR35140">
    <property type="entry name" value="MITOTIC CHECK POINT PROTEIN BFA1"/>
    <property type="match status" value="1"/>
</dbReference>